<dbReference type="AlphaFoldDB" id="A0A072RCU9"/>
<dbReference type="InterPro" id="IPR003509">
    <property type="entry name" value="UPF0102_YraN-like"/>
</dbReference>
<dbReference type="NCBIfam" id="NF009151">
    <property type="entry name" value="PRK12497.1-5"/>
    <property type="match status" value="1"/>
</dbReference>
<dbReference type="Proteomes" id="UP000031740">
    <property type="component" value="Unassembled WGS sequence"/>
</dbReference>
<dbReference type="GO" id="GO:0003676">
    <property type="term" value="F:nucleic acid binding"/>
    <property type="evidence" value="ECO:0007669"/>
    <property type="project" value="InterPro"/>
</dbReference>
<sequence length="112" mass="13420">MQKKDRRKSFYRGIRAEKWAAWWLRLKGFRIVAKRFKTKFGEIDLIARRGNLVLIIEVKTRATLADAMVAVCRMNERRIEAAADIWLAQQKDYAILPWRLPHHIPRFFESHQ</sequence>
<dbReference type="PANTHER" id="PTHR34039:SF1">
    <property type="entry name" value="UPF0102 PROTEIN YRAN"/>
    <property type="match status" value="1"/>
</dbReference>
<evidence type="ECO:0000256" key="1">
    <source>
        <dbReference type="ARBA" id="ARBA00006738"/>
    </source>
</evidence>
<evidence type="ECO:0000256" key="2">
    <source>
        <dbReference type="HAMAP-Rule" id="MF_00048"/>
    </source>
</evidence>
<name>A0A072RCU9_BARBA</name>
<dbReference type="HOGENOM" id="CLU_115353_0_2_5"/>
<dbReference type="RefSeq" id="WP_041849796.1">
    <property type="nucleotide sequence ID" value="NZ_KL503805.1"/>
</dbReference>
<dbReference type="InterPro" id="IPR011335">
    <property type="entry name" value="Restrct_endonuc-II-like"/>
</dbReference>
<dbReference type="InterPro" id="IPR011856">
    <property type="entry name" value="tRNA_endonuc-like_dom_sf"/>
</dbReference>
<accession>A0A072RCU9</accession>
<dbReference type="Gene3D" id="3.40.1350.10">
    <property type="match status" value="1"/>
</dbReference>
<dbReference type="STRING" id="1293911.H710_01090"/>
<dbReference type="PATRIC" id="fig|1293911.3.peg.1127"/>
<dbReference type="Pfam" id="PF02021">
    <property type="entry name" value="UPF0102"/>
    <property type="match status" value="1"/>
</dbReference>
<organism evidence="3 4">
    <name type="scientific">Bartonella bacilliformis Ver097</name>
    <dbReference type="NCBI Taxonomy" id="1293911"/>
    <lineage>
        <taxon>Bacteria</taxon>
        <taxon>Pseudomonadati</taxon>
        <taxon>Pseudomonadota</taxon>
        <taxon>Alphaproteobacteria</taxon>
        <taxon>Hyphomicrobiales</taxon>
        <taxon>Bartonellaceae</taxon>
        <taxon>Bartonella</taxon>
    </lineage>
</organism>
<dbReference type="HAMAP" id="MF_00048">
    <property type="entry name" value="UPF0102"/>
    <property type="match status" value="1"/>
</dbReference>
<protein>
    <recommendedName>
        <fullName evidence="2">UPF0102 protein H710_01090</fullName>
    </recommendedName>
</protein>
<gene>
    <name evidence="3" type="ORF">H710_01090</name>
</gene>
<proteinExistence type="inferred from homology"/>
<dbReference type="PANTHER" id="PTHR34039">
    <property type="entry name" value="UPF0102 PROTEIN YRAN"/>
    <property type="match status" value="1"/>
</dbReference>
<reference evidence="3 4" key="1">
    <citation type="submission" date="2013-04" db="EMBL/GenBank/DDBJ databases">
        <title>The Genome Sequence of Bartonella bacilliformis Ver097.</title>
        <authorList>
            <consortium name="The Broad Institute Genomics Platform"/>
            <consortium name="The Broad Institute Genome Sequencing Center for Infectious Disease"/>
            <person name="Feldgarden M."/>
            <person name="Kirby J."/>
            <person name="Birtles R."/>
            <person name="Dasch G."/>
            <person name="Hendrix L."/>
            <person name="Koehler J."/>
            <person name="Walker B."/>
            <person name="Young S.K."/>
            <person name="Zeng Q."/>
            <person name="Gargeya S."/>
            <person name="Fitzgerald M."/>
            <person name="Haas B."/>
            <person name="Abouelleil A."/>
            <person name="Allen A.W."/>
            <person name="Alvarado L."/>
            <person name="Arachchi H.M."/>
            <person name="Berlin A.M."/>
            <person name="Chapman S.B."/>
            <person name="Gainer-Dewar J."/>
            <person name="Goldberg J."/>
            <person name="Griggs A."/>
            <person name="Gujja S."/>
            <person name="Hansen M."/>
            <person name="Howarth C."/>
            <person name="Imamovic A."/>
            <person name="Ireland A."/>
            <person name="Larimer J."/>
            <person name="McCowan C."/>
            <person name="Murphy C."/>
            <person name="Pearson M."/>
            <person name="Poon T.W."/>
            <person name="Priest M."/>
            <person name="Roberts A."/>
            <person name="Saif S."/>
            <person name="Shea T."/>
            <person name="Sisk P."/>
            <person name="Sykes S."/>
            <person name="Wortman J."/>
            <person name="Nusbaum C."/>
            <person name="Birren B."/>
        </authorList>
    </citation>
    <scope>NUCLEOTIDE SEQUENCE [LARGE SCALE GENOMIC DNA]</scope>
    <source>
        <strain evidence="3 4">Ver097</strain>
    </source>
</reference>
<evidence type="ECO:0000313" key="4">
    <source>
        <dbReference type="Proteomes" id="UP000031740"/>
    </source>
</evidence>
<dbReference type="EMBL" id="ASIV01000006">
    <property type="protein sequence ID" value="KEG19309.1"/>
    <property type="molecule type" value="Genomic_DNA"/>
</dbReference>
<evidence type="ECO:0000313" key="3">
    <source>
        <dbReference type="EMBL" id="KEG19309.1"/>
    </source>
</evidence>
<comment type="caution">
    <text evidence="3">The sequence shown here is derived from an EMBL/GenBank/DDBJ whole genome shotgun (WGS) entry which is preliminary data.</text>
</comment>
<dbReference type="SUPFAM" id="SSF52980">
    <property type="entry name" value="Restriction endonuclease-like"/>
    <property type="match status" value="1"/>
</dbReference>
<comment type="similarity">
    <text evidence="1 2">Belongs to the UPF0102 family.</text>
</comment>